<evidence type="ECO:0000313" key="2">
    <source>
        <dbReference type="EMBL" id="TWP52818.1"/>
    </source>
</evidence>
<feature type="domain" description="Enoyl reductase (ER)" evidence="1">
    <location>
        <begin position="11"/>
        <end position="256"/>
    </location>
</feature>
<reference evidence="2 3" key="1">
    <citation type="submission" date="2019-07" db="EMBL/GenBank/DDBJ databases">
        <title>Lentzea xizangensis sp. nov., isolated from Qinghai-Tibetan Plateau Soils.</title>
        <authorList>
            <person name="Huang J."/>
        </authorList>
    </citation>
    <scope>NUCLEOTIDE SEQUENCE [LARGE SCALE GENOMIC DNA]</scope>
    <source>
        <strain evidence="2 3">FXJ1.1311</strain>
    </source>
</reference>
<dbReference type="InterPro" id="IPR011032">
    <property type="entry name" value="GroES-like_sf"/>
</dbReference>
<dbReference type="AlphaFoldDB" id="A0A563EZ61"/>
<dbReference type="Proteomes" id="UP000316639">
    <property type="component" value="Unassembled WGS sequence"/>
</dbReference>
<protein>
    <recommendedName>
        <fullName evidence="1">Enoyl reductase (ER) domain-containing protein</fullName>
    </recommendedName>
</protein>
<evidence type="ECO:0000259" key="1">
    <source>
        <dbReference type="SMART" id="SM00829"/>
    </source>
</evidence>
<keyword evidence="3" id="KW-1185">Reference proteome</keyword>
<name>A0A563EZ61_9PSEU</name>
<organism evidence="2 3">
    <name type="scientific">Lentzea tibetensis</name>
    <dbReference type="NCBI Taxonomy" id="2591470"/>
    <lineage>
        <taxon>Bacteria</taxon>
        <taxon>Bacillati</taxon>
        <taxon>Actinomycetota</taxon>
        <taxon>Actinomycetes</taxon>
        <taxon>Pseudonocardiales</taxon>
        <taxon>Pseudonocardiaceae</taxon>
        <taxon>Lentzea</taxon>
    </lineage>
</organism>
<gene>
    <name evidence="2" type="ORF">FKR81_06750</name>
</gene>
<proteinExistence type="predicted"/>
<sequence length="258" mass="26533">MWAIAADEFGGPVRSVELPEPSPGPGELKVRVLAAGVNPFDRKVVDGMMRDSMPHVFPLVPGTDGAGEVVGSGERIFGTFFHKPVGVGTFAEYVTVPSTNALAPLPDGLDPVVAAALPTAGMTALQLFDRLGAADSVLVVGARGGVGSFLTQLLGDRAIPIGRGDSLVEADALVDLVRDADGYAANLPYARSLAFTTNYAAADPAQNFGMKGSAEALTRLASLVLDGTLDVPITRRLSLRDAADVFAGSGGGKTVIVM</sequence>
<dbReference type="GO" id="GO:0016491">
    <property type="term" value="F:oxidoreductase activity"/>
    <property type="evidence" value="ECO:0007669"/>
    <property type="project" value="InterPro"/>
</dbReference>
<dbReference type="Pfam" id="PF08240">
    <property type="entry name" value="ADH_N"/>
    <property type="match status" value="1"/>
</dbReference>
<dbReference type="PANTHER" id="PTHR44013:SF1">
    <property type="entry name" value="ZINC-TYPE ALCOHOL DEHYDROGENASE-LIKE PROTEIN C16A3.02C"/>
    <property type="match status" value="1"/>
</dbReference>
<evidence type="ECO:0000313" key="3">
    <source>
        <dbReference type="Proteomes" id="UP000316639"/>
    </source>
</evidence>
<dbReference type="Gene3D" id="3.90.180.10">
    <property type="entry name" value="Medium-chain alcohol dehydrogenases, catalytic domain"/>
    <property type="match status" value="1"/>
</dbReference>
<dbReference type="SUPFAM" id="SSF50129">
    <property type="entry name" value="GroES-like"/>
    <property type="match status" value="1"/>
</dbReference>
<dbReference type="InterPro" id="IPR020843">
    <property type="entry name" value="ER"/>
</dbReference>
<dbReference type="SMART" id="SM00829">
    <property type="entry name" value="PKS_ER"/>
    <property type="match status" value="1"/>
</dbReference>
<comment type="caution">
    <text evidence="2">The sequence shown here is derived from an EMBL/GenBank/DDBJ whole genome shotgun (WGS) entry which is preliminary data.</text>
</comment>
<dbReference type="PANTHER" id="PTHR44013">
    <property type="entry name" value="ZINC-TYPE ALCOHOL DEHYDROGENASE-LIKE PROTEIN C16A3.02C"/>
    <property type="match status" value="1"/>
</dbReference>
<dbReference type="InterPro" id="IPR052733">
    <property type="entry name" value="Chloroplast_QOR"/>
</dbReference>
<dbReference type="RefSeq" id="WP_146350073.1">
    <property type="nucleotide sequence ID" value="NZ_VOBR01000004.1"/>
</dbReference>
<accession>A0A563EZ61</accession>
<dbReference type="Gene3D" id="3.40.50.720">
    <property type="entry name" value="NAD(P)-binding Rossmann-like Domain"/>
    <property type="match status" value="1"/>
</dbReference>
<dbReference type="EMBL" id="VOBR01000004">
    <property type="protein sequence ID" value="TWP52818.1"/>
    <property type="molecule type" value="Genomic_DNA"/>
</dbReference>
<dbReference type="InterPro" id="IPR013154">
    <property type="entry name" value="ADH-like_N"/>
</dbReference>
<dbReference type="OrthoDB" id="3613651at2"/>